<gene>
    <name evidence="1" type="ORF">PILCRDRAFT_17394</name>
</gene>
<evidence type="ECO:0000313" key="2">
    <source>
        <dbReference type="Proteomes" id="UP000054166"/>
    </source>
</evidence>
<evidence type="ECO:0000313" key="1">
    <source>
        <dbReference type="EMBL" id="KIM71088.1"/>
    </source>
</evidence>
<dbReference type="OrthoDB" id="2690740at2759"/>
<reference evidence="2" key="2">
    <citation type="submission" date="2015-01" db="EMBL/GenBank/DDBJ databases">
        <title>Evolutionary Origins and Diversification of the Mycorrhizal Mutualists.</title>
        <authorList>
            <consortium name="DOE Joint Genome Institute"/>
            <consortium name="Mycorrhizal Genomics Consortium"/>
            <person name="Kohler A."/>
            <person name="Kuo A."/>
            <person name="Nagy L.G."/>
            <person name="Floudas D."/>
            <person name="Copeland A."/>
            <person name="Barry K.W."/>
            <person name="Cichocki N."/>
            <person name="Veneault-Fourrey C."/>
            <person name="LaButti K."/>
            <person name="Lindquist E.A."/>
            <person name="Lipzen A."/>
            <person name="Lundell T."/>
            <person name="Morin E."/>
            <person name="Murat C."/>
            <person name="Riley R."/>
            <person name="Ohm R."/>
            <person name="Sun H."/>
            <person name="Tunlid A."/>
            <person name="Henrissat B."/>
            <person name="Grigoriev I.V."/>
            <person name="Hibbett D.S."/>
            <person name="Martin F."/>
        </authorList>
    </citation>
    <scope>NUCLEOTIDE SEQUENCE [LARGE SCALE GENOMIC DNA]</scope>
    <source>
        <strain evidence="2">F 1598</strain>
    </source>
</reference>
<proteinExistence type="predicted"/>
<organism evidence="1 2">
    <name type="scientific">Piloderma croceum (strain F 1598)</name>
    <dbReference type="NCBI Taxonomy" id="765440"/>
    <lineage>
        <taxon>Eukaryota</taxon>
        <taxon>Fungi</taxon>
        <taxon>Dikarya</taxon>
        <taxon>Basidiomycota</taxon>
        <taxon>Agaricomycotina</taxon>
        <taxon>Agaricomycetes</taxon>
        <taxon>Agaricomycetidae</taxon>
        <taxon>Atheliales</taxon>
        <taxon>Atheliaceae</taxon>
        <taxon>Piloderma</taxon>
    </lineage>
</organism>
<protein>
    <submittedName>
        <fullName evidence="1">Uncharacterized protein</fullName>
    </submittedName>
</protein>
<dbReference type="Proteomes" id="UP000054166">
    <property type="component" value="Unassembled WGS sequence"/>
</dbReference>
<accession>A0A0C3ABE5</accession>
<name>A0A0C3ABE5_PILCF</name>
<dbReference type="EMBL" id="KN833504">
    <property type="protein sequence ID" value="KIM71088.1"/>
    <property type="molecule type" value="Genomic_DNA"/>
</dbReference>
<reference evidence="1 2" key="1">
    <citation type="submission" date="2014-04" db="EMBL/GenBank/DDBJ databases">
        <authorList>
            <consortium name="DOE Joint Genome Institute"/>
            <person name="Kuo A."/>
            <person name="Tarkka M."/>
            <person name="Buscot F."/>
            <person name="Kohler A."/>
            <person name="Nagy L.G."/>
            <person name="Floudas D."/>
            <person name="Copeland A."/>
            <person name="Barry K.W."/>
            <person name="Cichocki N."/>
            <person name="Veneault-Fourrey C."/>
            <person name="LaButti K."/>
            <person name="Lindquist E.A."/>
            <person name="Lipzen A."/>
            <person name="Lundell T."/>
            <person name="Morin E."/>
            <person name="Murat C."/>
            <person name="Sun H."/>
            <person name="Tunlid A."/>
            <person name="Henrissat B."/>
            <person name="Grigoriev I.V."/>
            <person name="Hibbett D.S."/>
            <person name="Martin F."/>
            <person name="Nordberg H.P."/>
            <person name="Cantor M.N."/>
            <person name="Hua S.X."/>
        </authorList>
    </citation>
    <scope>NUCLEOTIDE SEQUENCE [LARGE SCALE GENOMIC DNA]</scope>
    <source>
        <strain evidence="1 2">F 1598</strain>
    </source>
</reference>
<dbReference type="HOGENOM" id="CLU_787808_0_0_1"/>
<dbReference type="STRING" id="765440.A0A0C3ABE5"/>
<dbReference type="Gene3D" id="3.60.130.30">
    <property type="match status" value="1"/>
</dbReference>
<sequence>MDFFDIGGMDALCDGFQTNLFVLPPRSDTWSGLRLAVPRAESMSSSAEALFPPHSVLLGLREAITIVTPLILLKNPSPKIDPKKCRAWTNAERILAGKATPATSVEHLKQLIAFQLEDAQEDSKHKKDTYIRIPHTIFEGATTKLDDSDKTFLGLVFSEASGFIKDKLQKLQLILEHANPDRFKPCDSDVHGYAFDSIHLDTYNRYAEKGDDSPPGVHPHFIYKDGNGHTNHNQRATYLAKAIRDNPETFKSISDVLADISSLVCEIICKHLPDAFDRLRVFCEILPLNHMPSMYPFPRFVLNIQVCTEGHTDVNDDTICVVIPFSPFKGGELVLHEAGLVLELHEGDILIFPSHCLTHFNLHFKGVRGSIVMHSDKEVKSWNINRNRWNRHMVVKK</sequence>
<keyword evidence="2" id="KW-1185">Reference proteome</keyword>
<dbReference type="InParanoid" id="A0A0C3ABE5"/>
<dbReference type="AlphaFoldDB" id="A0A0C3ABE5"/>